<evidence type="ECO:0000313" key="2">
    <source>
        <dbReference type="EMBL" id="TMW65801.1"/>
    </source>
</evidence>
<proteinExistence type="predicted"/>
<dbReference type="OrthoDB" id="166650at2759"/>
<dbReference type="Pfam" id="PF21056">
    <property type="entry name" value="ZSWIM1-3_RNaseH-like"/>
    <property type="match status" value="1"/>
</dbReference>
<feature type="domain" description="ZSWIM1/3 RNaseH-like" evidence="1">
    <location>
        <begin position="94"/>
        <end position="216"/>
    </location>
</feature>
<protein>
    <recommendedName>
        <fullName evidence="1">ZSWIM1/3 RNaseH-like domain-containing protein</fullName>
    </recommendedName>
</protein>
<organism evidence="2 3">
    <name type="scientific">Pythium oligandrum</name>
    <name type="common">Mycoparasitic fungus</name>
    <dbReference type="NCBI Taxonomy" id="41045"/>
    <lineage>
        <taxon>Eukaryota</taxon>
        <taxon>Sar</taxon>
        <taxon>Stramenopiles</taxon>
        <taxon>Oomycota</taxon>
        <taxon>Peronosporomycetes</taxon>
        <taxon>Pythiales</taxon>
        <taxon>Pythiaceae</taxon>
        <taxon>Pythium</taxon>
    </lineage>
</organism>
<evidence type="ECO:0000259" key="1">
    <source>
        <dbReference type="Pfam" id="PF21056"/>
    </source>
</evidence>
<sequence>MRVVLVSQSVEHNHYLSEEMFANYMKGEKISDLLLLGTIDLLEHTGTDTAQVASYLSHETGSHVTSQDVRNLIAKRLGGATSEERMTSLITRFAETSGNHAAVIEDQHGMACGVVVQSAAQVEAFSLWGDAVVMDWTYNTNNRSYNLGSLVVTGPTGRGIPVLDFLCINEKKETLSAVLTYFKDKNPSWDKIEAFVTDKDFTELSTLKDLFPNAKVCNFFVNSTR</sequence>
<dbReference type="InterPro" id="IPR048324">
    <property type="entry name" value="ZSWIM1-3_RNaseH-like"/>
</dbReference>
<gene>
    <name evidence="2" type="ORF">Poli38472_003566</name>
</gene>
<dbReference type="PANTHER" id="PTHR31569">
    <property type="entry name" value="SWIM-TYPE DOMAIN-CONTAINING PROTEIN"/>
    <property type="match status" value="1"/>
</dbReference>
<evidence type="ECO:0000313" key="3">
    <source>
        <dbReference type="Proteomes" id="UP000794436"/>
    </source>
</evidence>
<comment type="caution">
    <text evidence="2">The sequence shown here is derived from an EMBL/GenBank/DDBJ whole genome shotgun (WGS) entry which is preliminary data.</text>
</comment>
<dbReference type="PANTHER" id="PTHR31569:SF4">
    <property type="entry name" value="SWIM-TYPE DOMAIN-CONTAINING PROTEIN"/>
    <property type="match status" value="1"/>
</dbReference>
<keyword evidence="3" id="KW-1185">Reference proteome</keyword>
<reference evidence="2" key="1">
    <citation type="submission" date="2019-03" db="EMBL/GenBank/DDBJ databases">
        <title>Long read genome sequence of the mycoparasitic Pythium oligandrum ATCC 38472 isolated from sugarbeet rhizosphere.</title>
        <authorList>
            <person name="Gaulin E."/>
        </authorList>
    </citation>
    <scope>NUCLEOTIDE SEQUENCE</scope>
    <source>
        <strain evidence="2">ATCC 38472_TT</strain>
    </source>
</reference>
<name>A0A8K1CND4_PYTOL</name>
<dbReference type="InterPro" id="IPR052579">
    <property type="entry name" value="Zinc_finger_SWIM"/>
</dbReference>
<accession>A0A8K1CND4</accession>
<dbReference type="Proteomes" id="UP000794436">
    <property type="component" value="Unassembled WGS sequence"/>
</dbReference>
<dbReference type="EMBL" id="SPLM01000036">
    <property type="protein sequence ID" value="TMW65801.1"/>
    <property type="molecule type" value="Genomic_DNA"/>
</dbReference>
<dbReference type="AlphaFoldDB" id="A0A8K1CND4"/>